<dbReference type="InterPro" id="IPR000620">
    <property type="entry name" value="EamA_dom"/>
</dbReference>
<dbReference type="InterPro" id="IPR037185">
    <property type="entry name" value="EmrE-like"/>
</dbReference>
<proteinExistence type="inferred from homology"/>
<keyword evidence="2" id="KW-0472">Membrane</keyword>
<feature type="transmembrane region" description="Helical" evidence="2">
    <location>
        <begin position="37"/>
        <end position="54"/>
    </location>
</feature>
<feature type="transmembrane region" description="Helical" evidence="2">
    <location>
        <begin position="168"/>
        <end position="188"/>
    </location>
</feature>
<organism evidence="4 5">
    <name type="scientific">Anaerolinea thermolimosa</name>
    <dbReference type="NCBI Taxonomy" id="229919"/>
    <lineage>
        <taxon>Bacteria</taxon>
        <taxon>Bacillati</taxon>
        <taxon>Chloroflexota</taxon>
        <taxon>Anaerolineae</taxon>
        <taxon>Anaerolineales</taxon>
        <taxon>Anaerolineaceae</taxon>
        <taxon>Anaerolinea</taxon>
    </lineage>
</organism>
<comment type="similarity">
    <text evidence="1">Belongs to the EamA transporter family.</text>
</comment>
<feature type="domain" description="EamA" evidence="3">
    <location>
        <begin position="13"/>
        <end position="143"/>
    </location>
</feature>
<dbReference type="OrthoDB" id="9790852at2"/>
<feature type="transmembrane region" description="Helical" evidence="2">
    <location>
        <begin position="195"/>
        <end position="219"/>
    </location>
</feature>
<protein>
    <submittedName>
        <fullName evidence="4">EamA/RhaT family transporter</fullName>
    </submittedName>
</protein>
<feature type="transmembrane region" description="Helical" evidence="2">
    <location>
        <begin position="284"/>
        <end position="305"/>
    </location>
</feature>
<dbReference type="RefSeq" id="WP_062192611.1">
    <property type="nucleotide sequence ID" value="NZ_DF967965.1"/>
</dbReference>
<name>A0A3D1JI71_9CHLR</name>
<dbReference type="Pfam" id="PF00892">
    <property type="entry name" value="EamA"/>
    <property type="match status" value="2"/>
</dbReference>
<feature type="transmembrane region" description="Helical" evidence="2">
    <location>
        <begin position="257"/>
        <end position="278"/>
    </location>
</feature>
<dbReference type="SUPFAM" id="SSF103481">
    <property type="entry name" value="Multidrug resistance efflux transporter EmrE"/>
    <property type="match status" value="2"/>
</dbReference>
<evidence type="ECO:0000259" key="3">
    <source>
        <dbReference type="Pfam" id="PF00892"/>
    </source>
</evidence>
<feature type="domain" description="EamA" evidence="3">
    <location>
        <begin position="170"/>
        <end position="304"/>
    </location>
</feature>
<dbReference type="AlphaFoldDB" id="A0A3D1JI71"/>
<keyword evidence="2" id="KW-0812">Transmembrane</keyword>
<evidence type="ECO:0000256" key="1">
    <source>
        <dbReference type="ARBA" id="ARBA00007362"/>
    </source>
</evidence>
<evidence type="ECO:0000256" key="2">
    <source>
        <dbReference type="SAM" id="Phobius"/>
    </source>
</evidence>
<dbReference type="EMBL" id="DPBP01000037">
    <property type="protein sequence ID" value="HCE18134.1"/>
    <property type="molecule type" value="Genomic_DNA"/>
</dbReference>
<feature type="transmembrane region" description="Helical" evidence="2">
    <location>
        <begin position="12"/>
        <end position="31"/>
    </location>
</feature>
<reference evidence="4 5" key="1">
    <citation type="journal article" date="2018" name="Nat. Biotechnol.">
        <title>A standardized bacterial taxonomy based on genome phylogeny substantially revises the tree of life.</title>
        <authorList>
            <person name="Parks D.H."/>
            <person name="Chuvochina M."/>
            <person name="Waite D.W."/>
            <person name="Rinke C."/>
            <person name="Skarshewski A."/>
            <person name="Chaumeil P.A."/>
            <person name="Hugenholtz P."/>
        </authorList>
    </citation>
    <scope>NUCLEOTIDE SEQUENCE [LARGE SCALE GENOMIC DNA]</scope>
    <source>
        <strain evidence="4">UBA8781</strain>
    </source>
</reference>
<dbReference type="PANTHER" id="PTHR22911">
    <property type="entry name" value="ACYL-MALONYL CONDENSING ENZYME-RELATED"/>
    <property type="match status" value="1"/>
</dbReference>
<accession>A0A3D1JI71</accession>
<evidence type="ECO:0000313" key="4">
    <source>
        <dbReference type="EMBL" id="HCE18134.1"/>
    </source>
</evidence>
<feature type="transmembrane region" description="Helical" evidence="2">
    <location>
        <begin position="132"/>
        <end position="156"/>
    </location>
</feature>
<feature type="transmembrane region" description="Helical" evidence="2">
    <location>
        <begin position="225"/>
        <end position="245"/>
    </location>
</feature>
<feature type="transmembrane region" description="Helical" evidence="2">
    <location>
        <begin position="101"/>
        <end position="120"/>
    </location>
</feature>
<feature type="transmembrane region" description="Helical" evidence="2">
    <location>
        <begin position="74"/>
        <end position="95"/>
    </location>
</feature>
<comment type="caution">
    <text evidence="4">The sequence shown here is derived from an EMBL/GenBank/DDBJ whole genome shotgun (WGS) entry which is preliminary data.</text>
</comment>
<dbReference type="GO" id="GO:0016020">
    <property type="term" value="C:membrane"/>
    <property type="evidence" value="ECO:0007669"/>
    <property type="project" value="InterPro"/>
</dbReference>
<dbReference type="Proteomes" id="UP000264141">
    <property type="component" value="Unassembled WGS sequence"/>
</dbReference>
<dbReference type="STRING" id="229919.GCA_001050195_01851"/>
<sequence length="315" mass="33516">MAPESRPPVSPFLVLFFGIFAVSTSAVFVRLAQMEAAPLVVAAYRLVFASLILLPFTWQKRAEIRQLKKDQITWLLLSGAFLAVHFAVWITSLAYTSVASSVVLVTTTPLWVGLLSPIFLKERLSPRIWGGLLVALLGGVLVSLAEVCSWTVNGLACSGLEGFFQGRSFLGNVLALAGAWLAAGYMLVGRKVRATLSLVSYISMVYGFAAVLLVGMALLSGEALGGFHGLTYVWLLCLAAIPQLLGHTSYNFALGYLPAVFVSIAVLAEPIGATLLAIPVLGEWPGFLEVVGGGIILMGISLATWNGQKGKGRSE</sequence>
<keyword evidence="2" id="KW-1133">Transmembrane helix</keyword>
<gene>
    <name evidence="4" type="ORF">DEQ80_09775</name>
</gene>
<evidence type="ECO:0000313" key="5">
    <source>
        <dbReference type="Proteomes" id="UP000264141"/>
    </source>
</evidence>
<dbReference type="PANTHER" id="PTHR22911:SF76">
    <property type="entry name" value="EAMA DOMAIN-CONTAINING PROTEIN"/>
    <property type="match status" value="1"/>
</dbReference>